<gene>
    <name evidence="2" type="primary">LOC104733008</name>
</gene>
<keyword evidence="1" id="KW-1185">Reference proteome</keyword>
<proteinExistence type="predicted"/>
<reference evidence="2" key="2">
    <citation type="submission" date="2025-08" db="UniProtKB">
        <authorList>
            <consortium name="RefSeq"/>
        </authorList>
    </citation>
    <scope>IDENTIFICATION</scope>
    <source>
        <tissue evidence="2">Leaf</tissue>
    </source>
</reference>
<evidence type="ECO:0000313" key="2">
    <source>
        <dbReference type="RefSeq" id="XP_019089267.1"/>
    </source>
</evidence>
<dbReference type="Proteomes" id="UP000694864">
    <property type="component" value="Chromosome 12"/>
</dbReference>
<dbReference type="GeneID" id="104733008"/>
<evidence type="ECO:0000313" key="1">
    <source>
        <dbReference type="Proteomes" id="UP000694864"/>
    </source>
</evidence>
<name>A0ABM1QR79_CAMSA</name>
<dbReference type="RefSeq" id="XP_019089267.1">
    <property type="nucleotide sequence ID" value="XM_019233722.1"/>
</dbReference>
<protein>
    <submittedName>
        <fullName evidence="2">Uncharacterized protein LOC104733008</fullName>
    </submittedName>
</protein>
<sequence>MNQTDMVPIPPRSSDNFYRLIDSSMMQNFSPEEKNSCVDFCGMVLHVNEPQKINFIERQNGYTSINQVVKFTVLDTIGQEIKCVAVGGASVEFIKEWEKIVFSPTYCNEPVLCTLLFWRISVFEGTV</sequence>
<organism evidence="1 2">
    <name type="scientific">Camelina sativa</name>
    <name type="common">False flax</name>
    <name type="synonym">Myagrum sativum</name>
    <dbReference type="NCBI Taxonomy" id="90675"/>
    <lineage>
        <taxon>Eukaryota</taxon>
        <taxon>Viridiplantae</taxon>
        <taxon>Streptophyta</taxon>
        <taxon>Embryophyta</taxon>
        <taxon>Tracheophyta</taxon>
        <taxon>Spermatophyta</taxon>
        <taxon>Magnoliopsida</taxon>
        <taxon>eudicotyledons</taxon>
        <taxon>Gunneridae</taxon>
        <taxon>Pentapetalae</taxon>
        <taxon>rosids</taxon>
        <taxon>malvids</taxon>
        <taxon>Brassicales</taxon>
        <taxon>Brassicaceae</taxon>
        <taxon>Camelineae</taxon>
        <taxon>Camelina</taxon>
    </lineage>
</organism>
<reference evidence="1" key="1">
    <citation type="journal article" date="2014" name="Nat. Commun.">
        <title>The emerging biofuel crop Camelina sativa retains a highly undifferentiated hexaploid genome structure.</title>
        <authorList>
            <person name="Kagale S."/>
            <person name="Koh C."/>
            <person name="Nixon J."/>
            <person name="Bollina V."/>
            <person name="Clarke W.E."/>
            <person name="Tuteja R."/>
            <person name="Spillane C."/>
            <person name="Robinson S.J."/>
            <person name="Links M.G."/>
            <person name="Clarke C."/>
            <person name="Higgins E.E."/>
            <person name="Huebert T."/>
            <person name="Sharpe A.G."/>
            <person name="Parkin I.A."/>
        </authorList>
    </citation>
    <scope>NUCLEOTIDE SEQUENCE [LARGE SCALE GENOMIC DNA]</scope>
    <source>
        <strain evidence="1">cv. DH55</strain>
    </source>
</reference>
<accession>A0ABM1QR79</accession>